<dbReference type="PANTHER" id="PTHR31718:SF68">
    <property type="entry name" value="PLAT-PLANT-STRESS PROTEIN"/>
    <property type="match status" value="1"/>
</dbReference>
<accession>A0A396GPG2</accession>
<dbReference type="Pfam" id="PF01477">
    <property type="entry name" value="PLAT"/>
    <property type="match status" value="1"/>
</dbReference>
<dbReference type="InterPro" id="IPR001024">
    <property type="entry name" value="PLAT/LH2_dom"/>
</dbReference>
<dbReference type="PROSITE" id="PS50095">
    <property type="entry name" value="PLAT"/>
    <property type="match status" value="1"/>
</dbReference>
<dbReference type="Proteomes" id="UP000265566">
    <property type="component" value="Chromosome 8"/>
</dbReference>
<keyword evidence="2" id="KW-0472">Membrane</keyword>
<proteinExistence type="predicted"/>
<organism evidence="4">
    <name type="scientific">Medicago truncatula</name>
    <name type="common">Barrel medic</name>
    <name type="synonym">Medicago tribuloides</name>
    <dbReference type="NCBI Taxonomy" id="3880"/>
    <lineage>
        <taxon>Eukaryota</taxon>
        <taxon>Viridiplantae</taxon>
        <taxon>Streptophyta</taxon>
        <taxon>Embryophyta</taxon>
        <taxon>Tracheophyta</taxon>
        <taxon>Spermatophyta</taxon>
        <taxon>Magnoliopsida</taxon>
        <taxon>eudicotyledons</taxon>
        <taxon>Gunneridae</taxon>
        <taxon>Pentapetalae</taxon>
        <taxon>rosids</taxon>
        <taxon>fabids</taxon>
        <taxon>Fabales</taxon>
        <taxon>Fabaceae</taxon>
        <taxon>Papilionoideae</taxon>
        <taxon>50 kb inversion clade</taxon>
        <taxon>NPAAA clade</taxon>
        <taxon>Hologalegina</taxon>
        <taxon>IRL clade</taxon>
        <taxon>Trifolieae</taxon>
        <taxon>Medicago</taxon>
    </lineage>
</organism>
<dbReference type="InterPro" id="IPR036392">
    <property type="entry name" value="PLAT/LH2_dom_sf"/>
</dbReference>
<comment type="caution">
    <text evidence="1">Lacks conserved residue(s) required for the propagation of feature annotation.</text>
</comment>
<dbReference type="AlphaFoldDB" id="A0A396GPG2"/>
<evidence type="ECO:0000256" key="1">
    <source>
        <dbReference type="PROSITE-ProRule" id="PRU00152"/>
    </source>
</evidence>
<keyword evidence="2" id="KW-1133">Transmembrane helix</keyword>
<feature type="transmembrane region" description="Helical" evidence="2">
    <location>
        <begin position="34"/>
        <end position="54"/>
    </location>
</feature>
<dbReference type="PANTHER" id="PTHR31718">
    <property type="entry name" value="PLAT DOMAIN-CONTAINING PROTEIN"/>
    <property type="match status" value="1"/>
</dbReference>
<sequence>MNIILKTLRGESCNDVSLALFIKYLLPLHHLTTIFTQMATTTTIFTALIFLFSLSFTTTVRSDSDNDCVYTVYVRTGSILKGGTDSKIGVKLYDKYGYYIYIKNLESWGGLMGSGFNYFERGNLDIFSGRGPCLEGPVCAVNVTSDGDGPHHGWYCNYVEVTSTGPHVSCSQEQFTVEQWLATDTSPYQLWSVRNLCHYKLDQARPKTGAPVHHRKIGSEFSILDAPIVREI</sequence>
<protein>
    <submittedName>
        <fullName evidence="4">Putative PLAT/LH2 domain-containing protein</fullName>
    </submittedName>
</protein>
<feature type="domain" description="PLAT" evidence="3">
    <location>
        <begin position="68"/>
        <end position="195"/>
    </location>
</feature>
<name>A0A396GPG2_MEDTR</name>
<dbReference type="CDD" id="cd01754">
    <property type="entry name" value="PLAT_plant_stress"/>
    <property type="match status" value="1"/>
</dbReference>
<gene>
    <name evidence="4" type="ORF">MtrunA17_Chr8g0382421</name>
</gene>
<dbReference type="EMBL" id="PSQE01000008">
    <property type="protein sequence ID" value="RHN42940.1"/>
    <property type="molecule type" value="Genomic_DNA"/>
</dbReference>
<evidence type="ECO:0000259" key="3">
    <source>
        <dbReference type="PROSITE" id="PS50095"/>
    </source>
</evidence>
<evidence type="ECO:0000256" key="2">
    <source>
        <dbReference type="SAM" id="Phobius"/>
    </source>
</evidence>
<dbReference type="Gene3D" id="2.60.60.20">
    <property type="entry name" value="PLAT/LH2 domain"/>
    <property type="match status" value="1"/>
</dbReference>
<comment type="caution">
    <text evidence="4">The sequence shown here is derived from an EMBL/GenBank/DDBJ whole genome shotgun (WGS) entry which is preliminary data.</text>
</comment>
<reference evidence="4" key="1">
    <citation type="journal article" date="2018" name="Nat. Plants">
        <title>Whole-genome landscape of Medicago truncatula symbiotic genes.</title>
        <authorList>
            <person name="Pecrix Y."/>
            <person name="Gamas P."/>
            <person name="Carrere S."/>
        </authorList>
    </citation>
    <scope>NUCLEOTIDE SEQUENCE</scope>
    <source>
        <tissue evidence="4">Leaves</tissue>
    </source>
</reference>
<evidence type="ECO:0000313" key="4">
    <source>
        <dbReference type="EMBL" id="RHN42940.1"/>
    </source>
</evidence>
<dbReference type="Gramene" id="rna49448">
    <property type="protein sequence ID" value="RHN42940.1"/>
    <property type="gene ID" value="gene49448"/>
</dbReference>
<dbReference type="SUPFAM" id="SSF49723">
    <property type="entry name" value="Lipase/lipooxygenase domain (PLAT/LH2 domain)"/>
    <property type="match status" value="1"/>
</dbReference>
<keyword evidence="2" id="KW-0812">Transmembrane</keyword>